<dbReference type="Proteomes" id="UP000298030">
    <property type="component" value="Unassembled WGS sequence"/>
</dbReference>
<organism evidence="3 4">
    <name type="scientific">Coprinellus micaceus</name>
    <name type="common">Glistening ink-cap mushroom</name>
    <name type="synonym">Coprinus micaceus</name>
    <dbReference type="NCBI Taxonomy" id="71717"/>
    <lineage>
        <taxon>Eukaryota</taxon>
        <taxon>Fungi</taxon>
        <taxon>Dikarya</taxon>
        <taxon>Basidiomycota</taxon>
        <taxon>Agaricomycotina</taxon>
        <taxon>Agaricomycetes</taxon>
        <taxon>Agaricomycetidae</taxon>
        <taxon>Agaricales</taxon>
        <taxon>Agaricineae</taxon>
        <taxon>Psathyrellaceae</taxon>
        <taxon>Coprinellus</taxon>
    </lineage>
</organism>
<evidence type="ECO:0000313" key="3">
    <source>
        <dbReference type="EMBL" id="TEB24961.1"/>
    </source>
</evidence>
<keyword evidence="2" id="KW-1133">Transmembrane helix</keyword>
<dbReference type="OrthoDB" id="3064298at2759"/>
<proteinExistence type="predicted"/>
<feature type="region of interest" description="Disordered" evidence="1">
    <location>
        <begin position="1"/>
        <end position="38"/>
    </location>
</feature>
<feature type="compositionally biased region" description="Polar residues" evidence="1">
    <location>
        <begin position="264"/>
        <end position="273"/>
    </location>
</feature>
<keyword evidence="4" id="KW-1185">Reference proteome</keyword>
<feature type="compositionally biased region" description="Basic and acidic residues" evidence="1">
    <location>
        <begin position="204"/>
        <end position="225"/>
    </location>
</feature>
<dbReference type="EMBL" id="QPFP01000061">
    <property type="protein sequence ID" value="TEB24961.1"/>
    <property type="molecule type" value="Genomic_DNA"/>
</dbReference>
<reference evidence="3 4" key="1">
    <citation type="journal article" date="2019" name="Nat. Ecol. Evol.">
        <title>Megaphylogeny resolves global patterns of mushroom evolution.</title>
        <authorList>
            <person name="Varga T."/>
            <person name="Krizsan K."/>
            <person name="Foldi C."/>
            <person name="Dima B."/>
            <person name="Sanchez-Garcia M."/>
            <person name="Sanchez-Ramirez S."/>
            <person name="Szollosi G.J."/>
            <person name="Szarkandi J.G."/>
            <person name="Papp V."/>
            <person name="Albert L."/>
            <person name="Andreopoulos W."/>
            <person name="Angelini C."/>
            <person name="Antonin V."/>
            <person name="Barry K.W."/>
            <person name="Bougher N.L."/>
            <person name="Buchanan P."/>
            <person name="Buyck B."/>
            <person name="Bense V."/>
            <person name="Catcheside P."/>
            <person name="Chovatia M."/>
            <person name="Cooper J."/>
            <person name="Damon W."/>
            <person name="Desjardin D."/>
            <person name="Finy P."/>
            <person name="Geml J."/>
            <person name="Haridas S."/>
            <person name="Hughes K."/>
            <person name="Justo A."/>
            <person name="Karasinski D."/>
            <person name="Kautmanova I."/>
            <person name="Kiss B."/>
            <person name="Kocsube S."/>
            <person name="Kotiranta H."/>
            <person name="LaButti K.M."/>
            <person name="Lechner B.E."/>
            <person name="Liimatainen K."/>
            <person name="Lipzen A."/>
            <person name="Lukacs Z."/>
            <person name="Mihaltcheva S."/>
            <person name="Morgado L.N."/>
            <person name="Niskanen T."/>
            <person name="Noordeloos M.E."/>
            <person name="Ohm R.A."/>
            <person name="Ortiz-Santana B."/>
            <person name="Ovrebo C."/>
            <person name="Racz N."/>
            <person name="Riley R."/>
            <person name="Savchenko A."/>
            <person name="Shiryaev A."/>
            <person name="Soop K."/>
            <person name="Spirin V."/>
            <person name="Szebenyi C."/>
            <person name="Tomsovsky M."/>
            <person name="Tulloss R.E."/>
            <person name="Uehling J."/>
            <person name="Grigoriev I.V."/>
            <person name="Vagvolgyi C."/>
            <person name="Papp T."/>
            <person name="Martin F.M."/>
            <person name="Miettinen O."/>
            <person name="Hibbett D.S."/>
            <person name="Nagy L.G."/>
        </authorList>
    </citation>
    <scope>NUCLEOTIDE SEQUENCE [LARGE SCALE GENOMIC DNA]</scope>
    <source>
        <strain evidence="3 4">FP101781</strain>
    </source>
</reference>
<feature type="region of interest" description="Disordered" evidence="1">
    <location>
        <begin position="174"/>
        <end position="322"/>
    </location>
</feature>
<comment type="caution">
    <text evidence="3">The sequence shown here is derived from an EMBL/GenBank/DDBJ whole genome shotgun (WGS) entry which is preliminary data.</text>
</comment>
<name>A0A4Y7STC0_COPMI</name>
<keyword evidence="2" id="KW-0472">Membrane</keyword>
<keyword evidence="2" id="KW-0812">Transmembrane</keyword>
<evidence type="ECO:0000256" key="2">
    <source>
        <dbReference type="SAM" id="Phobius"/>
    </source>
</evidence>
<gene>
    <name evidence="3" type="ORF">FA13DRAFT_1714258</name>
</gene>
<evidence type="ECO:0000313" key="4">
    <source>
        <dbReference type="Proteomes" id="UP000298030"/>
    </source>
</evidence>
<accession>A0A4Y7STC0</accession>
<feature type="compositionally biased region" description="Polar residues" evidence="1">
    <location>
        <begin position="306"/>
        <end position="322"/>
    </location>
</feature>
<feature type="transmembrane region" description="Helical" evidence="2">
    <location>
        <begin position="144"/>
        <end position="164"/>
    </location>
</feature>
<evidence type="ECO:0000256" key="1">
    <source>
        <dbReference type="SAM" id="MobiDB-lite"/>
    </source>
</evidence>
<dbReference type="AlphaFoldDB" id="A0A4Y7STC0"/>
<feature type="compositionally biased region" description="Basic and acidic residues" evidence="1">
    <location>
        <begin position="295"/>
        <end position="304"/>
    </location>
</feature>
<sequence length="322" mass="34675">MANLMQPPKQGGQRWRSARRNGHRVDLERPPPSSPILTHNTRLLASDYIHLSDPNDAGPSSSSLQCVVFPPTLPTLRVLSTFHSTCSNSGVHRKCHTTGLTIVLGAGLVALSSLPGASAAKVCTKTESTGEEVCRDTLPKQAKIAIALVTVTVIFLLLAVFFFVRRSRAKSAQAARETSIDESQMTGPATVLARDLQPRVGALHLRDRERRGDDEPGDTPDRRGAPDAVPCPMSRRAQGQLPSRRQAPAHRSTFSNGHPYPFSGNGNAMGSPSGNPPKSAFVHSGGFPRPLLAGRLKDRIRERPPSASSLTQEFSHPSDLSK</sequence>
<protein>
    <submittedName>
        <fullName evidence="3">Uncharacterized protein</fullName>
    </submittedName>
</protein>